<dbReference type="EMBL" id="JAAGLU010000018">
    <property type="protein sequence ID" value="NEC88583.1"/>
    <property type="molecule type" value="Genomic_DNA"/>
</dbReference>
<evidence type="ECO:0000256" key="1">
    <source>
        <dbReference type="SAM" id="MobiDB-lite"/>
    </source>
</evidence>
<name>A0A6B3BW21_9ACTN</name>
<evidence type="ECO:0000313" key="2">
    <source>
        <dbReference type="EMBL" id="NEC88583.1"/>
    </source>
</evidence>
<protein>
    <submittedName>
        <fullName evidence="2">Uncharacterized protein</fullName>
    </submittedName>
</protein>
<reference evidence="2" key="1">
    <citation type="submission" date="2020-01" db="EMBL/GenBank/DDBJ databases">
        <title>Insect and environment-associated Actinomycetes.</title>
        <authorList>
            <person name="Currrie C."/>
            <person name="Chevrette M."/>
            <person name="Carlson C."/>
            <person name="Stubbendieck R."/>
            <person name="Wendt-Pienkowski E."/>
        </authorList>
    </citation>
    <scope>NUCLEOTIDE SEQUENCE</scope>
    <source>
        <strain evidence="2">SID12501</strain>
    </source>
</reference>
<accession>A0A6B3BW21</accession>
<proteinExistence type="predicted"/>
<feature type="region of interest" description="Disordered" evidence="1">
    <location>
        <begin position="1"/>
        <end position="29"/>
    </location>
</feature>
<dbReference type="RefSeq" id="WP_164316688.1">
    <property type="nucleotide sequence ID" value="NZ_JAAGLU010000018.1"/>
</dbReference>
<feature type="compositionally biased region" description="Basic residues" evidence="1">
    <location>
        <begin position="10"/>
        <end position="23"/>
    </location>
</feature>
<sequence>MHARLPESRRRPRRGGPTRRHGAAHSDAVRQRVHGVRGARFVAGQYGAAVLVFARAS</sequence>
<organism evidence="2">
    <name type="scientific">Streptomyces sp. SID12501</name>
    <dbReference type="NCBI Taxonomy" id="2706042"/>
    <lineage>
        <taxon>Bacteria</taxon>
        <taxon>Bacillati</taxon>
        <taxon>Actinomycetota</taxon>
        <taxon>Actinomycetes</taxon>
        <taxon>Kitasatosporales</taxon>
        <taxon>Streptomycetaceae</taxon>
        <taxon>Streptomyces</taxon>
    </lineage>
</organism>
<dbReference type="AlphaFoldDB" id="A0A6B3BW21"/>
<comment type="caution">
    <text evidence="2">The sequence shown here is derived from an EMBL/GenBank/DDBJ whole genome shotgun (WGS) entry which is preliminary data.</text>
</comment>
<gene>
    <name evidence="2" type="ORF">G3I71_22825</name>
</gene>